<name>A0A0B7HKH7_9FLAO</name>
<gene>
    <name evidence="2" type="ORF">CCYN2B_80013</name>
</gene>
<protein>
    <submittedName>
        <fullName evidence="2">Uncharacterized protein</fullName>
    </submittedName>
</protein>
<accession>A0A0B7HKH7</accession>
<dbReference type="EMBL" id="CDOD01000066">
    <property type="protein sequence ID" value="CEN39750.1"/>
    <property type="molecule type" value="Genomic_DNA"/>
</dbReference>
<organism evidence="2 3">
    <name type="scientific">Capnocytophaga cynodegmi</name>
    <dbReference type="NCBI Taxonomy" id="28189"/>
    <lineage>
        <taxon>Bacteria</taxon>
        <taxon>Pseudomonadati</taxon>
        <taxon>Bacteroidota</taxon>
        <taxon>Flavobacteriia</taxon>
        <taxon>Flavobacteriales</taxon>
        <taxon>Flavobacteriaceae</taxon>
        <taxon>Capnocytophaga</taxon>
    </lineage>
</organism>
<keyword evidence="1" id="KW-0472">Membrane</keyword>
<sequence length="51" mass="6372">MIFKEKRIILLKVYIKYKVSKKQIIQYAPFSIFLFIKLIYNFLKKNIFYSF</sequence>
<dbReference type="AlphaFoldDB" id="A0A0B7HKH7"/>
<keyword evidence="3" id="KW-1185">Reference proteome</keyword>
<evidence type="ECO:0000313" key="2">
    <source>
        <dbReference type="EMBL" id="CEN39750.1"/>
    </source>
</evidence>
<feature type="transmembrane region" description="Helical" evidence="1">
    <location>
        <begin position="24"/>
        <end position="43"/>
    </location>
</feature>
<keyword evidence="1" id="KW-0812">Transmembrane</keyword>
<dbReference type="Proteomes" id="UP000038055">
    <property type="component" value="Unassembled WGS sequence"/>
</dbReference>
<reference evidence="3" key="1">
    <citation type="submission" date="2015-01" db="EMBL/GenBank/DDBJ databases">
        <authorList>
            <person name="MANFREDI Pablo"/>
        </authorList>
    </citation>
    <scope>NUCLEOTIDE SEQUENCE [LARGE SCALE GENOMIC DNA]</scope>
    <source>
        <strain evidence="3">Ccyn2B</strain>
    </source>
</reference>
<evidence type="ECO:0000313" key="3">
    <source>
        <dbReference type="Proteomes" id="UP000038055"/>
    </source>
</evidence>
<keyword evidence="1" id="KW-1133">Transmembrane helix</keyword>
<evidence type="ECO:0000256" key="1">
    <source>
        <dbReference type="SAM" id="Phobius"/>
    </source>
</evidence>
<proteinExistence type="predicted"/>